<dbReference type="SUPFAM" id="SSF51735">
    <property type="entry name" value="NAD(P)-binding Rossmann-fold domains"/>
    <property type="match status" value="1"/>
</dbReference>
<keyword evidence="6" id="KW-1185">Reference proteome</keyword>
<evidence type="ECO:0000256" key="1">
    <source>
        <dbReference type="ARBA" id="ARBA00022450"/>
    </source>
</evidence>
<dbReference type="InterPro" id="IPR042099">
    <property type="entry name" value="ANL_N_sf"/>
</dbReference>
<keyword evidence="1" id="KW-0596">Phosphopantetheine</keyword>
<dbReference type="AlphaFoldDB" id="A0AAD7FIA5"/>
<accession>A0AAD7FIA5</accession>
<proteinExistence type="predicted"/>
<dbReference type="Pfam" id="PF00501">
    <property type="entry name" value="AMP-binding"/>
    <property type="match status" value="1"/>
</dbReference>
<dbReference type="InterPro" id="IPR051414">
    <property type="entry name" value="Adenylate-forming_Reductase"/>
</dbReference>
<dbReference type="Gene3D" id="3.40.50.720">
    <property type="entry name" value="NAD(P)-binding Rossmann-like Domain"/>
    <property type="match status" value="1"/>
</dbReference>
<feature type="domain" description="Thioester reductase (TE)" evidence="4">
    <location>
        <begin position="694"/>
        <end position="928"/>
    </location>
</feature>
<dbReference type="InterPro" id="IPR036736">
    <property type="entry name" value="ACP-like_sf"/>
</dbReference>
<dbReference type="InterPro" id="IPR013120">
    <property type="entry name" value="FAR_NAD-bd"/>
</dbReference>
<dbReference type="Proteomes" id="UP001221142">
    <property type="component" value="Unassembled WGS sequence"/>
</dbReference>
<keyword evidence="2" id="KW-0597">Phosphoprotein</keyword>
<dbReference type="EMBL" id="JARKIF010000012">
    <property type="protein sequence ID" value="KAJ7625856.1"/>
    <property type="molecule type" value="Genomic_DNA"/>
</dbReference>
<dbReference type="Gene3D" id="1.10.1200.10">
    <property type="entry name" value="ACP-like"/>
    <property type="match status" value="1"/>
</dbReference>
<dbReference type="SUPFAM" id="SSF56801">
    <property type="entry name" value="Acetyl-CoA synthetase-like"/>
    <property type="match status" value="1"/>
</dbReference>
<dbReference type="InterPro" id="IPR000873">
    <property type="entry name" value="AMP-dep_synth/lig_dom"/>
</dbReference>
<name>A0AAD7FIA5_9AGAR</name>
<evidence type="ECO:0000256" key="2">
    <source>
        <dbReference type="ARBA" id="ARBA00022553"/>
    </source>
</evidence>
<dbReference type="PANTHER" id="PTHR43439:SF2">
    <property type="entry name" value="ENZYME, PUTATIVE (JCVI)-RELATED"/>
    <property type="match status" value="1"/>
</dbReference>
<evidence type="ECO:0000259" key="4">
    <source>
        <dbReference type="Pfam" id="PF07993"/>
    </source>
</evidence>
<reference evidence="5" key="1">
    <citation type="submission" date="2023-03" db="EMBL/GenBank/DDBJ databases">
        <title>Massive genome expansion in bonnet fungi (Mycena s.s.) driven by repeated elements and novel gene families across ecological guilds.</title>
        <authorList>
            <consortium name="Lawrence Berkeley National Laboratory"/>
            <person name="Harder C.B."/>
            <person name="Miyauchi S."/>
            <person name="Viragh M."/>
            <person name="Kuo A."/>
            <person name="Thoen E."/>
            <person name="Andreopoulos B."/>
            <person name="Lu D."/>
            <person name="Skrede I."/>
            <person name="Drula E."/>
            <person name="Henrissat B."/>
            <person name="Morin E."/>
            <person name="Kohler A."/>
            <person name="Barry K."/>
            <person name="LaButti K."/>
            <person name="Morin E."/>
            <person name="Salamov A."/>
            <person name="Lipzen A."/>
            <person name="Mereny Z."/>
            <person name="Hegedus B."/>
            <person name="Baldrian P."/>
            <person name="Stursova M."/>
            <person name="Weitz H."/>
            <person name="Taylor A."/>
            <person name="Grigoriev I.V."/>
            <person name="Nagy L.G."/>
            <person name="Martin F."/>
            <person name="Kauserud H."/>
        </authorList>
    </citation>
    <scope>NUCLEOTIDE SEQUENCE</scope>
    <source>
        <strain evidence="5">9284</strain>
    </source>
</reference>
<dbReference type="Pfam" id="PF07993">
    <property type="entry name" value="NAD_binding_4"/>
    <property type="match status" value="1"/>
</dbReference>
<organism evidence="5 6">
    <name type="scientific">Roridomyces roridus</name>
    <dbReference type="NCBI Taxonomy" id="1738132"/>
    <lineage>
        <taxon>Eukaryota</taxon>
        <taxon>Fungi</taxon>
        <taxon>Dikarya</taxon>
        <taxon>Basidiomycota</taxon>
        <taxon>Agaricomycotina</taxon>
        <taxon>Agaricomycetes</taxon>
        <taxon>Agaricomycetidae</taxon>
        <taxon>Agaricales</taxon>
        <taxon>Marasmiineae</taxon>
        <taxon>Mycenaceae</taxon>
        <taxon>Roridomyces</taxon>
    </lineage>
</organism>
<sequence>MSSVLPPLDCTLSLDEIIDFHISHNNFGAAFSFADAQGCITDISHFEFARAAHRVAHILRPRRVGLEGLPFPISNRNSSAAVLHLLDTTKCHRVLITKTSLGPLTDAISAELATLSAPYDLSVEEVPFLGQLYPHLGRESPSDEFTPYPAPSTRTPLNTVAMYLHSSGSTGFPKSIPETHRTLLHYAARGKPQQSLQLTIHALFESRELAPRQAVGALPPFHGFAQVEQHAFPILAGGTACIYPPSSLSTPMEYRIPIVPTAENAIENARRAKADGIVAVPAMILEWAAEKKHVEYLKTLNLLAYSGGPLSERVGDKLVKEGVNLVSMYGATEFGFPGIVKRHQEEMDAREWSWLRFSDRVHVRWVSQGDGTFECQFLTRPDTHQVAVENLPDVKGYSTKDLFERHPMKHDLFRIVGRLDDVLIMANGEKTVPGPMEDVMMSSPLIRGAIMFGRERNQIGVLIEPHPQQKVDPSDEKQLAEYRNVIWPVIQEANENAPSFARIYKEMILVTQPSKPMVRAPKGTVIKKATLAIYDAEIDALYNTIEASSSAGSDVEASASWTEKDLEPWLMTHASQLADRPIRVGDDLFDQGFDSLNATFLRHRIVGALRNSEHKGAAAQIPQNIAYSHPAIQDLAAAIAQVVRGGDAAGSESDSIDDQKAAVEAMITKYSQGFDSPIPAMATTPRSSDAVVLLTGTTGALGSHILAMLLESASVQRVYAFNRRGRTVISERQHDAFVDRSLNTELLSSAKLVFLEGDTAKADLSLPMDVWTELRDTVTVVIHNAWMLDFNKKLSSFESHIKGTRNLIDLARSSANAVRFLFTSSIASAQGWDQSRGPFPEEMQLDASVAVGSGYGESKYASERILAASGLEAASFRIGQVSGATKSGAWSTTDWVPAVAKSSLPLGAFPSHPSSIVSWLPAEAVSGAICSKQTPCKKTHSYEYRLVQQSINPRPLTDTDHYHVF</sequence>
<dbReference type="PANTHER" id="PTHR43439">
    <property type="entry name" value="PHENYLACETATE-COENZYME A LIGASE"/>
    <property type="match status" value="1"/>
</dbReference>
<dbReference type="PROSITE" id="PS00455">
    <property type="entry name" value="AMP_BINDING"/>
    <property type="match status" value="1"/>
</dbReference>
<gene>
    <name evidence="5" type="ORF">FB45DRAFT_979886</name>
</gene>
<dbReference type="InterPro" id="IPR020845">
    <property type="entry name" value="AMP-binding_CS"/>
</dbReference>
<dbReference type="Gene3D" id="3.40.50.12780">
    <property type="entry name" value="N-terminal domain of ligase-like"/>
    <property type="match status" value="1"/>
</dbReference>
<dbReference type="Pfam" id="PF23562">
    <property type="entry name" value="AMP-binding_C_3"/>
    <property type="match status" value="1"/>
</dbReference>
<comment type="caution">
    <text evidence="5">The sequence shown here is derived from an EMBL/GenBank/DDBJ whole genome shotgun (WGS) entry which is preliminary data.</text>
</comment>
<dbReference type="InterPro" id="IPR036291">
    <property type="entry name" value="NAD(P)-bd_dom_sf"/>
</dbReference>
<evidence type="ECO:0000313" key="6">
    <source>
        <dbReference type="Proteomes" id="UP001221142"/>
    </source>
</evidence>
<evidence type="ECO:0000313" key="5">
    <source>
        <dbReference type="EMBL" id="KAJ7625856.1"/>
    </source>
</evidence>
<feature type="domain" description="AMP-dependent synthetase/ligase" evidence="3">
    <location>
        <begin position="71"/>
        <end position="340"/>
    </location>
</feature>
<evidence type="ECO:0000259" key="3">
    <source>
        <dbReference type="Pfam" id="PF00501"/>
    </source>
</evidence>
<protein>
    <submittedName>
        <fullName evidence="5">Aminoadipate reductase</fullName>
    </submittedName>
</protein>